<accession>A0A1I6DPX2</accession>
<sequence length="215" mass="23067">MAEHAETAPGAAAIWESDLLEFAALGDAYTNLVQSLDDSRTISIEAGFGRGKTFFRERWAKQLTEAGELVVEIDLQKSDHTGDPVITLLGALLAKVPKKETDRWNRAVDASKKWGGVAAKVTLKAVLRDGAGELADAFSSGEASVVGDLADSVVKDAGKEMSNFAGRMIEAQLATEEARANIKDNLTALHEALTEGRDRPNHEAILAAVHRMKAE</sequence>
<evidence type="ECO:0000313" key="1">
    <source>
        <dbReference type="EMBL" id="SFR07427.1"/>
    </source>
</evidence>
<organism evidence="1 2">
    <name type="scientific">Poseidonocella sedimentorum</name>
    <dbReference type="NCBI Taxonomy" id="871652"/>
    <lineage>
        <taxon>Bacteria</taxon>
        <taxon>Pseudomonadati</taxon>
        <taxon>Pseudomonadota</taxon>
        <taxon>Alphaproteobacteria</taxon>
        <taxon>Rhodobacterales</taxon>
        <taxon>Roseobacteraceae</taxon>
        <taxon>Poseidonocella</taxon>
    </lineage>
</organism>
<dbReference type="OrthoDB" id="88903at2"/>
<keyword evidence="2" id="KW-1185">Reference proteome</keyword>
<proteinExistence type="predicted"/>
<dbReference type="RefSeq" id="WP_092079136.1">
    <property type="nucleotide sequence ID" value="NZ_FOYI01000004.1"/>
</dbReference>
<dbReference type="Proteomes" id="UP000199302">
    <property type="component" value="Unassembled WGS sequence"/>
</dbReference>
<evidence type="ECO:0000313" key="2">
    <source>
        <dbReference type="Proteomes" id="UP000199302"/>
    </source>
</evidence>
<dbReference type="EMBL" id="FOYI01000004">
    <property type="protein sequence ID" value="SFR07427.1"/>
    <property type="molecule type" value="Genomic_DNA"/>
</dbReference>
<dbReference type="AlphaFoldDB" id="A0A1I6DPX2"/>
<gene>
    <name evidence="1" type="ORF">SAMN04515673_104226</name>
</gene>
<protein>
    <submittedName>
        <fullName evidence="1">KAP family P-loop domain-containing protein</fullName>
    </submittedName>
</protein>
<reference evidence="1 2" key="1">
    <citation type="submission" date="2016-10" db="EMBL/GenBank/DDBJ databases">
        <authorList>
            <person name="de Groot N.N."/>
        </authorList>
    </citation>
    <scope>NUCLEOTIDE SEQUENCE [LARGE SCALE GENOMIC DNA]</scope>
    <source>
        <strain evidence="2">KMM 9023,NRIC 0796,JCM 17311,KCTC 23692</strain>
    </source>
</reference>
<name>A0A1I6DPX2_9RHOB</name>